<reference evidence="2" key="1">
    <citation type="submission" date="2016-04" db="EMBL/GenBank/DDBJ databases">
        <authorList>
            <person name="Evans L.H."/>
            <person name="Alamgir A."/>
            <person name="Owens N."/>
            <person name="Weber N.D."/>
            <person name="Virtaneva K."/>
            <person name="Barbian K."/>
            <person name="Babar A."/>
            <person name="Rosenke K."/>
        </authorList>
    </citation>
    <scope>NUCLEOTIDE SEQUENCE</scope>
    <source>
        <strain evidence="2">Nono1</strain>
    </source>
</reference>
<dbReference type="SUPFAM" id="SSF56112">
    <property type="entry name" value="Protein kinase-like (PK-like)"/>
    <property type="match status" value="1"/>
</dbReference>
<protein>
    <recommendedName>
        <fullName evidence="1">Aminoglycoside phosphotransferase domain-containing protein</fullName>
    </recommendedName>
</protein>
<feature type="domain" description="Aminoglycoside phosphotransferase" evidence="1">
    <location>
        <begin position="57"/>
        <end position="257"/>
    </location>
</feature>
<proteinExistence type="predicted"/>
<dbReference type="RefSeq" id="WP_225272036.1">
    <property type="nucleotide sequence ID" value="NZ_CP084058.1"/>
</dbReference>
<gene>
    <name evidence="2" type="ORF">BN4615_P2307</name>
</gene>
<dbReference type="InterPro" id="IPR002575">
    <property type="entry name" value="Aminoglycoside_PTrfase"/>
</dbReference>
<dbReference type="Gene3D" id="3.90.1200.10">
    <property type="match status" value="1"/>
</dbReference>
<accession>A0A1M4E1X8</accession>
<evidence type="ECO:0000259" key="1">
    <source>
        <dbReference type="Pfam" id="PF01636"/>
    </source>
</evidence>
<organism evidence="2">
    <name type="scientific">Nonomuraea gerenzanensis</name>
    <dbReference type="NCBI Taxonomy" id="93944"/>
    <lineage>
        <taxon>Bacteria</taxon>
        <taxon>Bacillati</taxon>
        <taxon>Actinomycetota</taxon>
        <taxon>Actinomycetes</taxon>
        <taxon>Streptosporangiales</taxon>
        <taxon>Streptosporangiaceae</taxon>
        <taxon>Nonomuraea</taxon>
    </lineage>
</organism>
<dbReference type="AlphaFoldDB" id="A0A1M4E1X8"/>
<sequence>MVSRSAAVSAAVAVAVAREHGVRVLEPVVLNDSFNLRVLLRPAPVVARVPTTTALGRPDPADALEREVAVVSYLHGAGVPVVPPSGLLPAGPHRRDGVAMSFWAHVPHDAGRVITPEEAGRMLAELHEALRGFPGELPRLGPVLDEPARLLGLLARQGSWLVGDGELARLREAHAGCAERLGGPVVETDGLGGPVQAVHGDAHPGNLLATPGGLLWNDFEECMTAPVAWDLACLLRTTRLDGRAAVRAYGADPGEPELRAFLAARGLQGTLWVLARALRFPDQADAARTVLRTWLDDPSGATR</sequence>
<dbReference type="InterPro" id="IPR011009">
    <property type="entry name" value="Kinase-like_dom_sf"/>
</dbReference>
<name>A0A1M4E1X8_9ACTN</name>
<dbReference type="EMBL" id="LT559118">
    <property type="protein sequence ID" value="SBO92793.1"/>
    <property type="molecule type" value="Genomic_DNA"/>
</dbReference>
<dbReference type="Pfam" id="PF01636">
    <property type="entry name" value="APH"/>
    <property type="match status" value="1"/>
</dbReference>
<evidence type="ECO:0000313" key="2">
    <source>
        <dbReference type="EMBL" id="SBO92793.1"/>
    </source>
</evidence>